<sequence length="112" mass="12889">MNDLSDCMKNSKTEERVLKFEASVVLDTAIEEIEGQPYFLYSLLIRRLLVFTPTHPGLHQSITMLVIVPKDVIMREDFSNRSRQTISDSHIHDPGIYVIFALRSSRFLVGCF</sequence>
<reference evidence="2" key="1">
    <citation type="journal article" date="2015" name="Nat. Genet.">
        <title>The genome and transcriptome of the zoonotic hookworm Ancylostoma ceylanicum identify infection-specific gene families.</title>
        <authorList>
            <person name="Schwarz E.M."/>
            <person name="Hu Y."/>
            <person name="Antoshechkin I."/>
            <person name="Miller M.M."/>
            <person name="Sternberg P.W."/>
            <person name="Aroian R.V."/>
        </authorList>
    </citation>
    <scope>NUCLEOTIDE SEQUENCE</scope>
    <source>
        <strain evidence="2">HY135</strain>
    </source>
</reference>
<dbReference type="EMBL" id="JARK01000246">
    <property type="protein sequence ID" value="EYC39663.1"/>
    <property type="molecule type" value="Genomic_DNA"/>
</dbReference>
<protein>
    <submittedName>
        <fullName evidence="1">Uncharacterized protein</fullName>
    </submittedName>
</protein>
<name>A0A016WKW8_9BILA</name>
<keyword evidence="2" id="KW-1185">Reference proteome</keyword>
<dbReference type="AlphaFoldDB" id="A0A016WKW8"/>
<accession>A0A016WKW8</accession>
<gene>
    <name evidence="1" type="primary">Acey_s0646.g1087</name>
    <name evidence="1" type="ORF">Y032_0646g1087</name>
</gene>
<evidence type="ECO:0000313" key="1">
    <source>
        <dbReference type="EMBL" id="EYC39663.1"/>
    </source>
</evidence>
<comment type="caution">
    <text evidence="1">The sequence shown here is derived from an EMBL/GenBank/DDBJ whole genome shotgun (WGS) entry which is preliminary data.</text>
</comment>
<organism evidence="1 2">
    <name type="scientific">Ancylostoma ceylanicum</name>
    <dbReference type="NCBI Taxonomy" id="53326"/>
    <lineage>
        <taxon>Eukaryota</taxon>
        <taxon>Metazoa</taxon>
        <taxon>Ecdysozoa</taxon>
        <taxon>Nematoda</taxon>
        <taxon>Chromadorea</taxon>
        <taxon>Rhabditida</taxon>
        <taxon>Rhabditina</taxon>
        <taxon>Rhabditomorpha</taxon>
        <taxon>Strongyloidea</taxon>
        <taxon>Ancylostomatidae</taxon>
        <taxon>Ancylostomatinae</taxon>
        <taxon>Ancylostoma</taxon>
    </lineage>
</organism>
<evidence type="ECO:0000313" key="2">
    <source>
        <dbReference type="Proteomes" id="UP000024635"/>
    </source>
</evidence>
<proteinExistence type="predicted"/>
<dbReference type="Proteomes" id="UP000024635">
    <property type="component" value="Unassembled WGS sequence"/>
</dbReference>